<dbReference type="Proteomes" id="UP000503018">
    <property type="component" value="Chromosome"/>
</dbReference>
<dbReference type="EMBL" id="CP053015">
    <property type="protein sequence ID" value="QJQ33309.1"/>
    <property type="molecule type" value="Genomic_DNA"/>
</dbReference>
<proteinExistence type="predicted"/>
<keyword evidence="3" id="KW-1185">Reference proteome</keyword>
<dbReference type="KEGG" id="slan:GV829_13400"/>
<accession>A0A6M4AZ21</accession>
<dbReference type="AlphaFoldDB" id="A0A6M4AZ21"/>
<protein>
    <recommendedName>
        <fullName evidence="4">Cell division protein FtsL</fullName>
    </recommendedName>
</protein>
<organism evidence="2 3">
    <name type="scientific">Sphingomonas lacunae</name>
    <dbReference type="NCBI Taxonomy" id="2698828"/>
    <lineage>
        <taxon>Bacteria</taxon>
        <taxon>Pseudomonadati</taxon>
        <taxon>Pseudomonadota</taxon>
        <taxon>Alphaproteobacteria</taxon>
        <taxon>Sphingomonadales</taxon>
        <taxon>Sphingomonadaceae</taxon>
        <taxon>Sphingomonas</taxon>
    </lineage>
</organism>
<evidence type="ECO:0008006" key="4">
    <source>
        <dbReference type="Google" id="ProtNLM"/>
    </source>
</evidence>
<reference evidence="2 3" key="1">
    <citation type="submission" date="2020-01" db="EMBL/GenBank/DDBJ databases">
        <title>Sphingomonas sp. strain CSW-10.</title>
        <authorList>
            <person name="Chen W.-M."/>
        </authorList>
    </citation>
    <scope>NUCLEOTIDE SEQUENCE [LARGE SCALE GENOMIC DNA]</scope>
    <source>
        <strain evidence="2 3">CSW-10</strain>
    </source>
</reference>
<gene>
    <name evidence="2" type="ORF">GV829_13400</name>
</gene>
<evidence type="ECO:0000313" key="3">
    <source>
        <dbReference type="Proteomes" id="UP000503018"/>
    </source>
</evidence>
<name>A0A6M4AZ21_9SPHN</name>
<evidence type="ECO:0000313" key="2">
    <source>
        <dbReference type="EMBL" id="QJQ33309.1"/>
    </source>
</evidence>
<sequence>MSIAIRKLQGIGLILLVTFCFLIAYPISLKVSATRAELQKVEQQIAETRRRNRMLEGDIAVLANVRQLDRWNREYLGYVSPTAGQYLAGERALANLDRLRPPADAAPKAPVLMAMADDEMPVRQTADQDAGEVDTGNDDNAIPRRIAMADRAVVADRALRDIARTIPVVAVGGGR</sequence>
<dbReference type="RefSeq" id="WP_169947437.1">
    <property type="nucleotide sequence ID" value="NZ_CP053015.1"/>
</dbReference>
<evidence type="ECO:0000256" key="1">
    <source>
        <dbReference type="SAM" id="Coils"/>
    </source>
</evidence>
<feature type="coiled-coil region" evidence="1">
    <location>
        <begin position="31"/>
        <end position="58"/>
    </location>
</feature>
<keyword evidence="1" id="KW-0175">Coiled coil</keyword>